<dbReference type="InterPro" id="IPR036047">
    <property type="entry name" value="F-box-like_dom_sf"/>
</dbReference>
<dbReference type="PANTHER" id="PTHR31639">
    <property type="entry name" value="F-BOX PROTEIN-LIKE"/>
    <property type="match status" value="1"/>
</dbReference>
<feature type="domain" description="F-box" evidence="1">
    <location>
        <begin position="4"/>
        <end position="52"/>
    </location>
</feature>
<dbReference type="Gene3D" id="1.20.1280.50">
    <property type="match status" value="1"/>
</dbReference>
<dbReference type="Pfam" id="PF00646">
    <property type="entry name" value="F-box"/>
    <property type="match status" value="1"/>
</dbReference>
<dbReference type="EMBL" id="JBDFQZ010000001">
    <property type="protein sequence ID" value="KAK9755858.1"/>
    <property type="molecule type" value="Genomic_DNA"/>
</dbReference>
<proteinExistence type="predicted"/>
<evidence type="ECO:0000313" key="3">
    <source>
        <dbReference type="Proteomes" id="UP001443914"/>
    </source>
</evidence>
<comment type="caution">
    <text evidence="2">The sequence shown here is derived from an EMBL/GenBank/DDBJ whole genome shotgun (WGS) entry which is preliminary data.</text>
</comment>
<dbReference type="Proteomes" id="UP001443914">
    <property type="component" value="Unassembled WGS sequence"/>
</dbReference>
<accession>A0AAW1NBR3</accession>
<dbReference type="PROSITE" id="PS50181">
    <property type="entry name" value="FBOX"/>
    <property type="match status" value="1"/>
</dbReference>
<keyword evidence="3" id="KW-1185">Reference proteome</keyword>
<gene>
    <name evidence="2" type="ORF">RND81_01G055400</name>
</gene>
<dbReference type="SUPFAM" id="SSF81383">
    <property type="entry name" value="F-box domain"/>
    <property type="match status" value="1"/>
</dbReference>
<protein>
    <recommendedName>
        <fullName evidence="1">F-box domain-containing protein</fullName>
    </recommendedName>
</protein>
<dbReference type="EMBL" id="JBDFQZ010000001">
    <property type="protein sequence ID" value="KAK9755857.1"/>
    <property type="molecule type" value="Genomic_DNA"/>
</dbReference>
<name>A0AAW1NBR3_SAPOF</name>
<sequence>MSLKFASARLPYEILLSILWTLTLKEAARTSLLSKRWKHLWRYYPVLKFKDSAAMKRMSDFTGPIVEGKSKFVAHVNHALKQHIGLAIDEFSVVFDLDNSNKSHIDKWVLFAFEKHVKRIKLNLEPPWVPAKLLEWYNHLKMRFSERVHYTLPCMKSSHNLASLRSLCLRNVNISSDEVQLFLQSCRLLKFLCVAS</sequence>
<dbReference type="PANTHER" id="PTHR31639:SF100">
    <property type="entry name" value="OS07G0160500 PROTEIN"/>
    <property type="match status" value="1"/>
</dbReference>
<reference evidence="2 3" key="1">
    <citation type="submission" date="2024-03" db="EMBL/GenBank/DDBJ databases">
        <title>WGS assembly of Saponaria officinalis var. Norfolk2.</title>
        <authorList>
            <person name="Jenkins J."/>
            <person name="Shu S."/>
            <person name="Grimwood J."/>
            <person name="Barry K."/>
            <person name="Goodstein D."/>
            <person name="Schmutz J."/>
            <person name="Leebens-Mack J."/>
            <person name="Osbourn A."/>
        </authorList>
    </citation>
    <scope>NUCLEOTIDE SEQUENCE [LARGE SCALE GENOMIC DNA]</scope>
    <source>
        <strain evidence="3">cv. Norfolk2</strain>
        <strain evidence="2">JIC</strain>
        <tissue evidence="2">Leaf</tissue>
    </source>
</reference>
<dbReference type="InterPro" id="IPR001810">
    <property type="entry name" value="F-box_dom"/>
</dbReference>
<organism evidence="2 3">
    <name type="scientific">Saponaria officinalis</name>
    <name type="common">Common soapwort</name>
    <name type="synonym">Lychnis saponaria</name>
    <dbReference type="NCBI Taxonomy" id="3572"/>
    <lineage>
        <taxon>Eukaryota</taxon>
        <taxon>Viridiplantae</taxon>
        <taxon>Streptophyta</taxon>
        <taxon>Embryophyta</taxon>
        <taxon>Tracheophyta</taxon>
        <taxon>Spermatophyta</taxon>
        <taxon>Magnoliopsida</taxon>
        <taxon>eudicotyledons</taxon>
        <taxon>Gunneridae</taxon>
        <taxon>Pentapetalae</taxon>
        <taxon>Caryophyllales</taxon>
        <taxon>Caryophyllaceae</taxon>
        <taxon>Caryophylleae</taxon>
        <taxon>Saponaria</taxon>
    </lineage>
</organism>
<evidence type="ECO:0000259" key="1">
    <source>
        <dbReference type="PROSITE" id="PS50181"/>
    </source>
</evidence>
<evidence type="ECO:0000313" key="2">
    <source>
        <dbReference type="EMBL" id="KAK9755858.1"/>
    </source>
</evidence>
<dbReference type="AlphaFoldDB" id="A0AAW1NBR3"/>